<dbReference type="AlphaFoldDB" id="A0A0F9K5G9"/>
<evidence type="ECO:0008006" key="2">
    <source>
        <dbReference type="Google" id="ProtNLM"/>
    </source>
</evidence>
<protein>
    <recommendedName>
        <fullName evidence="2">DUF2283 domain-containing protein</fullName>
    </recommendedName>
</protein>
<sequence>MTLIHTLYDESSDVLYIALGQPKSAYGSEQPNGLLFRYSYERDDPCGVTVFRFAEAWHENIEGLSAEIATFLGASMSEVKEAIQAVALTS</sequence>
<name>A0A0F9K5G9_9ZZZZ</name>
<accession>A0A0F9K5G9</accession>
<dbReference type="EMBL" id="LAZR01014471">
    <property type="protein sequence ID" value="KKM17353.1"/>
    <property type="molecule type" value="Genomic_DNA"/>
</dbReference>
<comment type="caution">
    <text evidence="1">The sequence shown here is derived from an EMBL/GenBank/DDBJ whole genome shotgun (WGS) entry which is preliminary data.</text>
</comment>
<organism evidence="1">
    <name type="scientific">marine sediment metagenome</name>
    <dbReference type="NCBI Taxonomy" id="412755"/>
    <lineage>
        <taxon>unclassified sequences</taxon>
        <taxon>metagenomes</taxon>
        <taxon>ecological metagenomes</taxon>
    </lineage>
</organism>
<evidence type="ECO:0000313" key="1">
    <source>
        <dbReference type="EMBL" id="KKM17353.1"/>
    </source>
</evidence>
<proteinExistence type="predicted"/>
<reference evidence="1" key="1">
    <citation type="journal article" date="2015" name="Nature">
        <title>Complex archaea that bridge the gap between prokaryotes and eukaryotes.</title>
        <authorList>
            <person name="Spang A."/>
            <person name="Saw J.H."/>
            <person name="Jorgensen S.L."/>
            <person name="Zaremba-Niedzwiedzka K."/>
            <person name="Martijn J."/>
            <person name="Lind A.E."/>
            <person name="van Eijk R."/>
            <person name="Schleper C."/>
            <person name="Guy L."/>
            <person name="Ettema T.J."/>
        </authorList>
    </citation>
    <scope>NUCLEOTIDE SEQUENCE</scope>
</reference>
<gene>
    <name evidence="1" type="ORF">LCGC14_1676570</name>
</gene>